<dbReference type="Proteomes" id="UP000438429">
    <property type="component" value="Unassembled WGS sequence"/>
</dbReference>
<dbReference type="AlphaFoldDB" id="A0A6A4S6F1"/>
<sequence length="196" mass="21862">MVTAIIRRHPLGTVNIQSKRNGNLPFGGHLALDPKLDRWTQQLTVTSVGPSASSSAKNRNTYRRGGKGRNDDGKVEKHIDMKCTSDEFISNCTFSVIKLDLDVHTWKLDDKTTNIWPFSSVRRQTIGFTHSCGRPKGDWGGGLTNEQQLNERELRTVICKALARMSQFNHCGLRLGERLAAKMAPVCGLVCVLHTF</sequence>
<proteinExistence type="predicted"/>
<accession>A0A6A4S6F1</accession>
<evidence type="ECO:0000313" key="3">
    <source>
        <dbReference type="Proteomes" id="UP000438429"/>
    </source>
</evidence>
<evidence type="ECO:0000313" key="2">
    <source>
        <dbReference type="EMBL" id="KAF0027768.1"/>
    </source>
</evidence>
<reference evidence="2 3" key="1">
    <citation type="submission" date="2019-06" db="EMBL/GenBank/DDBJ databases">
        <title>Draft genomes of female and male turbot (Scophthalmus maximus).</title>
        <authorList>
            <person name="Xu H."/>
            <person name="Xu X.-W."/>
            <person name="Shao C."/>
            <person name="Chen S."/>
        </authorList>
    </citation>
    <scope>NUCLEOTIDE SEQUENCE [LARGE SCALE GENOMIC DNA]</scope>
    <source>
        <strain evidence="2">Ysfricsl-2016a</strain>
        <tissue evidence="2">Blood</tissue>
    </source>
</reference>
<organism evidence="2 3">
    <name type="scientific">Scophthalmus maximus</name>
    <name type="common">Turbot</name>
    <name type="synonym">Psetta maxima</name>
    <dbReference type="NCBI Taxonomy" id="52904"/>
    <lineage>
        <taxon>Eukaryota</taxon>
        <taxon>Metazoa</taxon>
        <taxon>Chordata</taxon>
        <taxon>Craniata</taxon>
        <taxon>Vertebrata</taxon>
        <taxon>Euteleostomi</taxon>
        <taxon>Actinopterygii</taxon>
        <taxon>Neopterygii</taxon>
        <taxon>Teleostei</taxon>
        <taxon>Neoteleostei</taxon>
        <taxon>Acanthomorphata</taxon>
        <taxon>Carangaria</taxon>
        <taxon>Pleuronectiformes</taxon>
        <taxon>Pleuronectoidei</taxon>
        <taxon>Scophthalmidae</taxon>
        <taxon>Scophthalmus</taxon>
    </lineage>
</organism>
<feature type="compositionally biased region" description="Polar residues" evidence="1">
    <location>
        <begin position="47"/>
        <end position="59"/>
    </location>
</feature>
<gene>
    <name evidence="2" type="ORF">F2P81_020509</name>
</gene>
<name>A0A6A4S6F1_SCOMX</name>
<comment type="caution">
    <text evidence="2">The sequence shown here is derived from an EMBL/GenBank/DDBJ whole genome shotgun (WGS) entry which is preliminary data.</text>
</comment>
<feature type="region of interest" description="Disordered" evidence="1">
    <location>
        <begin position="47"/>
        <end position="74"/>
    </location>
</feature>
<dbReference type="EMBL" id="VEVO01000018">
    <property type="protein sequence ID" value="KAF0027768.1"/>
    <property type="molecule type" value="Genomic_DNA"/>
</dbReference>
<evidence type="ECO:0000256" key="1">
    <source>
        <dbReference type="SAM" id="MobiDB-lite"/>
    </source>
</evidence>
<protein>
    <submittedName>
        <fullName evidence="2">Uncharacterized protein</fullName>
    </submittedName>
</protein>